<sequence>MPHVYILKCNDGSYYVGSTWNLERRLLQHNAGEGAAYTRRRRPVALVWAQEHDRVDSAFAVEKQIQGWSRAKREALIEGRLKDLPVLSEARSRQMGP</sequence>
<comment type="similarity">
    <text evidence="1">Belongs to the UPF0213 family.</text>
</comment>
<dbReference type="EMBL" id="JAAMFM010000003">
    <property type="protein sequence ID" value="NVM94026.1"/>
    <property type="molecule type" value="Genomic_DNA"/>
</dbReference>
<dbReference type="InterPro" id="IPR000305">
    <property type="entry name" value="GIY-YIG_endonuc"/>
</dbReference>
<dbReference type="SUPFAM" id="SSF82771">
    <property type="entry name" value="GIY-YIG endonuclease"/>
    <property type="match status" value="1"/>
</dbReference>
<evidence type="ECO:0000313" key="3">
    <source>
        <dbReference type="EMBL" id="NVM94026.1"/>
    </source>
</evidence>
<dbReference type="SMART" id="SM00465">
    <property type="entry name" value="GIYc"/>
    <property type="match status" value="1"/>
</dbReference>
<dbReference type="CDD" id="cd10456">
    <property type="entry name" value="GIY-YIG_UPF0213"/>
    <property type="match status" value="1"/>
</dbReference>
<dbReference type="PROSITE" id="PS50164">
    <property type="entry name" value="GIY_YIG"/>
    <property type="match status" value="1"/>
</dbReference>
<accession>A0A7Y7IEJ7</accession>
<evidence type="ECO:0000313" key="4">
    <source>
        <dbReference type="Proteomes" id="UP000543556"/>
    </source>
</evidence>
<evidence type="ECO:0000259" key="2">
    <source>
        <dbReference type="PROSITE" id="PS50164"/>
    </source>
</evidence>
<protein>
    <submittedName>
        <fullName evidence="3">GIY-YIG nuclease family protein</fullName>
    </submittedName>
</protein>
<dbReference type="PANTHER" id="PTHR34477:SF1">
    <property type="entry name" value="UPF0213 PROTEIN YHBQ"/>
    <property type="match status" value="1"/>
</dbReference>
<reference evidence="3 4" key="1">
    <citation type="submission" date="2020-02" db="EMBL/GenBank/DDBJ databases">
        <title>Genome sequence of strain AETb3-4.</title>
        <authorList>
            <person name="Gao J."/>
            <person name="Zhang X."/>
        </authorList>
    </citation>
    <scope>NUCLEOTIDE SEQUENCE [LARGE SCALE GENOMIC DNA]</scope>
    <source>
        <strain evidence="3 4">AETb3-4</strain>
    </source>
</reference>
<dbReference type="AlphaFoldDB" id="A0A7Y7IEJ7"/>
<dbReference type="RefSeq" id="WP_176633858.1">
    <property type="nucleotide sequence ID" value="NZ_JAAMFM010000003.1"/>
</dbReference>
<dbReference type="Proteomes" id="UP000543556">
    <property type="component" value="Unassembled WGS sequence"/>
</dbReference>
<evidence type="ECO:0000256" key="1">
    <source>
        <dbReference type="ARBA" id="ARBA00007435"/>
    </source>
</evidence>
<dbReference type="InterPro" id="IPR050190">
    <property type="entry name" value="UPF0213_domain"/>
</dbReference>
<organism evidence="3 4">
    <name type="scientific">Arthrobacter wenxiniae</name>
    <dbReference type="NCBI Taxonomy" id="2713570"/>
    <lineage>
        <taxon>Bacteria</taxon>
        <taxon>Bacillati</taxon>
        <taxon>Actinomycetota</taxon>
        <taxon>Actinomycetes</taxon>
        <taxon>Micrococcales</taxon>
        <taxon>Micrococcaceae</taxon>
        <taxon>Arthrobacter</taxon>
    </lineage>
</organism>
<dbReference type="PANTHER" id="PTHR34477">
    <property type="entry name" value="UPF0213 PROTEIN YHBQ"/>
    <property type="match status" value="1"/>
</dbReference>
<dbReference type="InterPro" id="IPR035901">
    <property type="entry name" value="GIY-YIG_endonuc_sf"/>
</dbReference>
<gene>
    <name evidence="3" type="ORF">G6034_03695</name>
</gene>
<feature type="domain" description="GIY-YIG" evidence="2">
    <location>
        <begin position="1"/>
        <end position="75"/>
    </location>
</feature>
<proteinExistence type="inferred from homology"/>
<dbReference type="Gene3D" id="3.40.1440.10">
    <property type="entry name" value="GIY-YIG endonuclease"/>
    <property type="match status" value="1"/>
</dbReference>
<name>A0A7Y7IEJ7_9MICC</name>
<dbReference type="Pfam" id="PF01541">
    <property type="entry name" value="GIY-YIG"/>
    <property type="match status" value="1"/>
</dbReference>
<comment type="caution">
    <text evidence="3">The sequence shown here is derived from an EMBL/GenBank/DDBJ whole genome shotgun (WGS) entry which is preliminary data.</text>
</comment>
<keyword evidence="4" id="KW-1185">Reference proteome</keyword>